<evidence type="ECO:0000313" key="2">
    <source>
        <dbReference type="EMBL" id="ECU9122088.1"/>
    </source>
</evidence>
<reference evidence="2" key="1">
    <citation type="submission" date="2018-07" db="EMBL/GenBank/DDBJ databases">
        <authorList>
            <consortium name="PulseNet: The National Subtyping Network for Foodborne Disease Surveillance"/>
            <person name="Tarr C.L."/>
            <person name="Trees E."/>
            <person name="Katz L.S."/>
            <person name="Carleton-Romer H.A."/>
            <person name="Stroika S."/>
            <person name="Kucerova Z."/>
            <person name="Roache K.F."/>
            <person name="Sabol A.L."/>
            <person name="Besser J."/>
            <person name="Gerner-Smidt P."/>
        </authorList>
    </citation>
    <scope>NUCLEOTIDE SEQUENCE</scope>
    <source>
        <strain evidence="2">PNUSAS018375</strain>
    </source>
</reference>
<dbReference type="AlphaFoldDB" id="A0A607KRR0"/>
<proteinExistence type="predicted"/>
<feature type="compositionally biased region" description="Basic and acidic residues" evidence="1">
    <location>
        <begin position="37"/>
        <end position="60"/>
    </location>
</feature>
<feature type="region of interest" description="Disordered" evidence="1">
    <location>
        <begin position="37"/>
        <end position="70"/>
    </location>
</feature>
<dbReference type="EMBL" id="AAKRLB010000053">
    <property type="protein sequence ID" value="ECU9122088.1"/>
    <property type="molecule type" value="Genomic_DNA"/>
</dbReference>
<evidence type="ECO:0000256" key="1">
    <source>
        <dbReference type="SAM" id="MobiDB-lite"/>
    </source>
</evidence>
<accession>A0A607KRR0</accession>
<gene>
    <name evidence="2" type="ORF">CHK64_25310</name>
</gene>
<name>A0A607KRR0_SALER</name>
<organism evidence="2">
    <name type="scientific">Salmonella enterica</name>
    <name type="common">Salmonella choleraesuis</name>
    <dbReference type="NCBI Taxonomy" id="28901"/>
    <lineage>
        <taxon>Bacteria</taxon>
        <taxon>Pseudomonadati</taxon>
        <taxon>Pseudomonadota</taxon>
        <taxon>Gammaproteobacteria</taxon>
        <taxon>Enterobacterales</taxon>
        <taxon>Enterobacteriaceae</taxon>
        <taxon>Salmonella</taxon>
    </lineage>
</organism>
<feature type="non-terminal residue" evidence="2">
    <location>
        <position position="70"/>
    </location>
</feature>
<protein>
    <submittedName>
        <fullName evidence="2">DNA replication protein DnaC</fullName>
    </submittedName>
</protein>
<sequence>MKNVIGTGSALDRLKRIIPASVQPKFSTADEWRAWQEAEGRKRSEELDRMNQKSRTEKIFGRSGIQDLHR</sequence>
<comment type="caution">
    <text evidence="2">The sequence shown here is derived from an EMBL/GenBank/DDBJ whole genome shotgun (WGS) entry which is preliminary data.</text>
</comment>